<feature type="region of interest" description="Disordered" evidence="1">
    <location>
        <begin position="325"/>
        <end position="346"/>
    </location>
</feature>
<feature type="compositionally biased region" description="Polar residues" evidence="1">
    <location>
        <begin position="554"/>
        <end position="571"/>
    </location>
</feature>
<reference evidence="2 3" key="1">
    <citation type="submission" date="2019-04" db="EMBL/GenBank/DDBJ databases">
        <authorList>
            <consortium name="Wellcome Sanger Institute Data Sharing"/>
        </authorList>
    </citation>
    <scope>NUCLEOTIDE SEQUENCE [LARGE SCALE GENOMIC DNA]</scope>
</reference>
<feature type="region of interest" description="Disordered" evidence="1">
    <location>
        <begin position="1"/>
        <end position="60"/>
    </location>
</feature>
<dbReference type="GO" id="GO:0007224">
    <property type="term" value="P:smoothened signaling pathway"/>
    <property type="evidence" value="ECO:0007669"/>
    <property type="project" value="InterPro"/>
</dbReference>
<dbReference type="InterPro" id="IPR029246">
    <property type="entry name" value="TALPID3"/>
</dbReference>
<dbReference type="Pfam" id="PF15324">
    <property type="entry name" value="TALPID3"/>
    <property type="match status" value="2"/>
</dbReference>
<dbReference type="Proteomes" id="UP000694397">
    <property type="component" value="Chromosome 15"/>
</dbReference>
<feature type="compositionally biased region" description="Acidic residues" evidence="1">
    <location>
        <begin position="730"/>
        <end position="745"/>
    </location>
</feature>
<dbReference type="GO" id="GO:0036064">
    <property type="term" value="C:ciliary basal body"/>
    <property type="evidence" value="ECO:0007669"/>
    <property type="project" value="TreeGrafter"/>
</dbReference>
<dbReference type="PANTHER" id="PTHR15721:SF2">
    <property type="entry name" value="PROTEIN TALPID3"/>
    <property type="match status" value="1"/>
</dbReference>
<evidence type="ECO:0000313" key="2">
    <source>
        <dbReference type="Ensembl" id="ENSSFOP00015030062.2"/>
    </source>
</evidence>
<protein>
    <submittedName>
        <fullName evidence="2">Si:ch211-185a18.2</fullName>
    </submittedName>
</protein>
<dbReference type="RefSeq" id="XP_029114185.1">
    <property type="nucleotide sequence ID" value="XM_029258352.1"/>
</dbReference>
<accession>A0A8C9S4U8</accession>
<dbReference type="AlphaFoldDB" id="A0A8C9S4U8"/>
<name>A0A8C9S4U8_SCLFO</name>
<feature type="compositionally biased region" description="Pro residues" evidence="1">
    <location>
        <begin position="1030"/>
        <end position="1052"/>
    </location>
</feature>
<organism evidence="2 3">
    <name type="scientific">Scleropages formosus</name>
    <name type="common">Asian bonytongue</name>
    <name type="synonym">Osteoglossum formosum</name>
    <dbReference type="NCBI Taxonomy" id="113540"/>
    <lineage>
        <taxon>Eukaryota</taxon>
        <taxon>Metazoa</taxon>
        <taxon>Chordata</taxon>
        <taxon>Craniata</taxon>
        <taxon>Vertebrata</taxon>
        <taxon>Euteleostomi</taxon>
        <taxon>Actinopterygii</taxon>
        <taxon>Neopterygii</taxon>
        <taxon>Teleostei</taxon>
        <taxon>Osteoglossocephala</taxon>
        <taxon>Osteoglossomorpha</taxon>
        <taxon>Osteoglossiformes</taxon>
        <taxon>Osteoglossidae</taxon>
        <taxon>Scleropages</taxon>
    </lineage>
</organism>
<feature type="compositionally biased region" description="Low complexity" evidence="1">
    <location>
        <begin position="1053"/>
        <end position="1065"/>
    </location>
</feature>
<reference evidence="2" key="2">
    <citation type="submission" date="2025-08" db="UniProtKB">
        <authorList>
            <consortium name="Ensembl"/>
        </authorList>
    </citation>
    <scope>IDENTIFICATION</scope>
</reference>
<feature type="compositionally biased region" description="Polar residues" evidence="1">
    <location>
        <begin position="828"/>
        <end position="837"/>
    </location>
</feature>
<feature type="region of interest" description="Disordered" evidence="1">
    <location>
        <begin position="828"/>
        <end position="849"/>
    </location>
</feature>
<dbReference type="Ensembl" id="ENSSFOT00015030406.2">
    <property type="protein sequence ID" value="ENSSFOP00015030062.2"/>
    <property type="gene ID" value="ENSSFOG00015019295.2"/>
</dbReference>
<gene>
    <name evidence="2" type="primary">kiaa0586</name>
</gene>
<feature type="region of interest" description="Disordered" evidence="1">
    <location>
        <begin position="961"/>
        <end position="1004"/>
    </location>
</feature>
<evidence type="ECO:0000313" key="3">
    <source>
        <dbReference type="Proteomes" id="UP000694397"/>
    </source>
</evidence>
<dbReference type="GeneID" id="108941495"/>
<feature type="region of interest" description="Disordered" evidence="1">
    <location>
        <begin position="1027"/>
        <end position="1065"/>
    </location>
</feature>
<sequence length="1244" mass="135075">MAARPTFSSGPPETRRKSHPPPRASRCGDAGHVSLARTRGASGEFQPVANSLSGASQSANMEGAPHHLCELDEKSISQVHNRRDLRARECSFPLGGSTHTEHDVVISEYASGGKEAIRSILKQRLHCTPSRQKVKVQLLAGEAAFCPEDRPSTEEPQYGTAGLAAVVSATLAATAPIFKAQSDVEARVSRLSERLRRLQEAGEHQDRGLGCRDNCSLKRVTHLEEQLSVLTQHNLQHLERMQEQQLELQNHLISSTLDALNAHPRVEAPPSTMDMCRQGQWEPSGTALSAAGACSDVPRGGRAGGGGRSSPETLAAHRFVPISMSRDSRTQEDGEHLPSGNGSHVEEILDDPTYERRATVPEGGQMVTMATVGCQPGTSRPRPQRCTGSLSTSRARDLPALAPGTPTTRALAPTDQRANGANQDLRDTSSEVQVRQPEEASSGLQTAVLLKSRPPPSVLENARKDFQAARHRKKVLDENLDAMRRARDQEAFYSLLDSISSSRDLSEKIRIRRTVDAWMWLSRKGMRNTPSETKCVKEAEEYLKNIYGKDPCKSNESTQKTSPYFRSTSHSQKSRSLKPRVVERVKDITMQLRHSNTHARLHKQHAERQHTFTRSQGECSDLQEPHRPLEGFAIPVAIPLCKPRVYDMGRQPSRVHTARPPTAVAQSPVHKASVTLLEVSSKRRGPSQLQVQVLPSVNIDGVSSGSPLVSPSPPPTPSTKAVQQTPVEPQQEEEEEEEEEEDEDNVFPGTDFLAVADIPQEPLVQLNGIGEPPAPLYHGPVHDPEHQAQDTPAAVDPCLDAIQQRKCLESQLVEWVEQQVMARMITELSSPPDQNDPASFSEEEESSASISDIVDAAGRRSLHAEIVRQYVDEALAETVALFLGQREVQSPAPPASLRADVAMQEEPVVRTPVPTPAPSATESPVCGILWSPLVTPEASEKECVPPGVLAGDELILMTTPHTTPDASPRLLGTPNLPRTLCSSEPVNLDAEPWPLEEETRPGGNEELQQQLVMSVERDEESLSLIYPSPSILPEPQPPASHSPRQETPPPRATPSTESSSSTLSITETDMLGRHISEGELVMSYGQMAAVRGLVEEGLVLPKLSGSLSSSLQGVQDMEYDPPSEGQVPLRPPVLALQDTVLTLSDKMNKGRAKRQEEEEEEEDEALCAGESSSLDLSEEQKPSVEQHISSPGQVSLPPGSRTFSCVTGHDGTESAPIPPASRNGGSASMGVMRGVADSSGSSDL</sequence>
<dbReference type="GeneTree" id="ENSGT00390000012397"/>
<feature type="region of interest" description="Disordered" evidence="1">
    <location>
        <begin position="372"/>
        <end position="443"/>
    </location>
</feature>
<proteinExistence type="predicted"/>
<feature type="compositionally biased region" description="Polar residues" evidence="1">
    <location>
        <begin position="1"/>
        <end position="11"/>
    </location>
</feature>
<keyword evidence="3" id="KW-1185">Reference proteome</keyword>
<evidence type="ECO:0000256" key="1">
    <source>
        <dbReference type="SAM" id="MobiDB-lite"/>
    </source>
</evidence>
<dbReference type="GO" id="GO:0005814">
    <property type="term" value="C:centriole"/>
    <property type="evidence" value="ECO:0007669"/>
    <property type="project" value="TreeGrafter"/>
</dbReference>
<dbReference type="OrthoDB" id="10057439at2759"/>
<feature type="region of interest" description="Disordered" evidence="1">
    <location>
        <begin position="702"/>
        <end position="746"/>
    </location>
</feature>
<feature type="region of interest" description="Disordered" evidence="1">
    <location>
        <begin position="1145"/>
        <end position="1244"/>
    </location>
</feature>
<dbReference type="PANTHER" id="PTHR15721">
    <property type="entry name" value="KIAA0586 PROTEIN"/>
    <property type="match status" value="1"/>
</dbReference>
<reference evidence="2" key="3">
    <citation type="submission" date="2025-09" db="UniProtKB">
        <authorList>
            <consortium name="Ensembl"/>
        </authorList>
    </citation>
    <scope>IDENTIFICATION</scope>
</reference>
<dbReference type="CTD" id="9786"/>
<feature type="compositionally biased region" description="Polar residues" evidence="1">
    <location>
        <begin position="48"/>
        <end position="60"/>
    </location>
</feature>
<feature type="compositionally biased region" description="Basic and acidic residues" evidence="1">
    <location>
        <begin position="326"/>
        <end position="336"/>
    </location>
</feature>
<feature type="region of interest" description="Disordered" evidence="1">
    <location>
        <begin position="550"/>
        <end position="579"/>
    </location>
</feature>